<accession>Q6YX60</accession>
<evidence type="ECO:0000313" key="3">
    <source>
        <dbReference type="Proteomes" id="UP000000763"/>
    </source>
</evidence>
<feature type="compositionally biased region" description="Basic residues" evidence="1">
    <location>
        <begin position="1"/>
        <end position="12"/>
    </location>
</feature>
<reference evidence="3" key="1">
    <citation type="journal article" date="2005" name="Nature">
        <title>The map-based sequence of the rice genome.</title>
        <authorList>
            <consortium name="International rice genome sequencing project (IRGSP)"/>
            <person name="Matsumoto T."/>
            <person name="Wu J."/>
            <person name="Kanamori H."/>
            <person name="Katayose Y."/>
            <person name="Fujisawa M."/>
            <person name="Namiki N."/>
            <person name="Mizuno H."/>
            <person name="Yamamoto K."/>
            <person name="Antonio B.A."/>
            <person name="Baba T."/>
            <person name="Sakata K."/>
            <person name="Nagamura Y."/>
            <person name="Aoki H."/>
            <person name="Arikawa K."/>
            <person name="Arita K."/>
            <person name="Bito T."/>
            <person name="Chiden Y."/>
            <person name="Fujitsuka N."/>
            <person name="Fukunaka R."/>
            <person name="Hamada M."/>
            <person name="Harada C."/>
            <person name="Hayashi A."/>
            <person name="Hijishita S."/>
            <person name="Honda M."/>
            <person name="Hosokawa S."/>
            <person name="Ichikawa Y."/>
            <person name="Idonuma A."/>
            <person name="Iijima M."/>
            <person name="Ikeda M."/>
            <person name="Ikeno M."/>
            <person name="Ito K."/>
            <person name="Ito S."/>
            <person name="Ito T."/>
            <person name="Ito Y."/>
            <person name="Ito Y."/>
            <person name="Iwabuchi A."/>
            <person name="Kamiya K."/>
            <person name="Karasawa W."/>
            <person name="Kurita K."/>
            <person name="Katagiri S."/>
            <person name="Kikuta A."/>
            <person name="Kobayashi H."/>
            <person name="Kobayashi N."/>
            <person name="Machita K."/>
            <person name="Maehara T."/>
            <person name="Masukawa M."/>
            <person name="Mizubayashi T."/>
            <person name="Mukai Y."/>
            <person name="Nagasaki H."/>
            <person name="Nagata Y."/>
            <person name="Naito S."/>
            <person name="Nakashima M."/>
            <person name="Nakama Y."/>
            <person name="Nakamichi Y."/>
            <person name="Nakamura M."/>
            <person name="Meguro A."/>
            <person name="Negishi M."/>
            <person name="Ohta I."/>
            <person name="Ohta T."/>
            <person name="Okamoto M."/>
            <person name="Ono N."/>
            <person name="Saji S."/>
            <person name="Sakaguchi M."/>
            <person name="Sakai K."/>
            <person name="Shibata M."/>
            <person name="Shimokawa T."/>
            <person name="Song J."/>
            <person name="Takazaki Y."/>
            <person name="Terasawa K."/>
            <person name="Tsugane M."/>
            <person name="Tsuji K."/>
            <person name="Ueda S."/>
            <person name="Waki K."/>
            <person name="Yamagata H."/>
            <person name="Yamamoto M."/>
            <person name="Yamamoto S."/>
            <person name="Yamane H."/>
            <person name="Yoshiki S."/>
            <person name="Yoshihara R."/>
            <person name="Yukawa K."/>
            <person name="Zhong H."/>
            <person name="Yano M."/>
            <person name="Yuan Q."/>
            <person name="Ouyang S."/>
            <person name="Liu J."/>
            <person name="Jones K.M."/>
            <person name="Gansberger K."/>
            <person name="Moffat K."/>
            <person name="Hill J."/>
            <person name="Bera J."/>
            <person name="Fadrosh D."/>
            <person name="Jin S."/>
            <person name="Johri S."/>
            <person name="Kim M."/>
            <person name="Overton L."/>
            <person name="Reardon M."/>
            <person name="Tsitrin T."/>
            <person name="Vuong H."/>
            <person name="Weaver B."/>
            <person name="Ciecko A."/>
            <person name="Tallon L."/>
            <person name="Jackson J."/>
            <person name="Pai G."/>
            <person name="Aken S.V."/>
            <person name="Utterback T."/>
            <person name="Reidmuller S."/>
            <person name="Feldblyum T."/>
            <person name="Hsiao J."/>
            <person name="Zismann V."/>
            <person name="Iobst S."/>
            <person name="de Vazeille A.R."/>
            <person name="Buell C.R."/>
            <person name="Ying K."/>
            <person name="Li Y."/>
            <person name="Lu T."/>
            <person name="Huang Y."/>
            <person name="Zhao Q."/>
            <person name="Feng Q."/>
            <person name="Zhang L."/>
            <person name="Zhu J."/>
            <person name="Weng Q."/>
            <person name="Mu J."/>
            <person name="Lu Y."/>
            <person name="Fan D."/>
            <person name="Liu Y."/>
            <person name="Guan J."/>
            <person name="Zhang Y."/>
            <person name="Yu S."/>
            <person name="Liu X."/>
            <person name="Zhang Y."/>
            <person name="Hong G."/>
            <person name="Han B."/>
            <person name="Choisne N."/>
            <person name="Demange N."/>
            <person name="Orjeda G."/>
            <person name="Samain S."/>
            <person name="Cattolico L."/>
            <person name="Pelletier E."/>
            <person name="Couloux A."/>
            <person name="Segurens B."/>
            <person name="Wincker P."/>
            <person name="D'Hont A."/>
            <person name="Scarpelli C."/>
            <person name="Weissenbach J."/>
            <person name="Salanoubat M."/>
            <person name="Quetier F."/>
            <person name="Yu Y."/>
            <person name="Kim H.R."/>
            <person name="Rambo T."/>
            <person name="Currie J."/>
            <person name="Collura K."/>
            <person name="Luo M."/>
            <person name="Yang T."/>
            <person name="Ammiraju J.S.S."/>
            <person name="Engler F."/>
            <person name="Soderlund C."/>
            <person name="Wing R.A."/>
            <person name="Palmer L.E."/>
            <person name="de la Bastide M."/>
            <person name="Spiegel L."/>
            <person name="Nascimento L."/>
            <person name="Zutavern T."/>
            <person name="O'Shaughnessy A."/>
            <person name="Dike S."/>
            <person name="Dedhia N."/>
            <person name="Preston R."/>
            <person name="Balija V."/>
            <person name="McCombie W.R."/>
            <person name="Chow T."/>
            <person name="Chen H."/>
            <person name="Chung M."/>
            <person name="Chen C."/>
            <person name="Shaw J."/>
            <person name="Wu H."/>
            <person name="Hsiao K."/>
            <person name="Chao Y."/>
            <person name="Chu M."/>
            <person name="Cheng C."/>
            <person name="Hour A."/>
            <person name="Lee P."/>
            <person name="Lin S."/>
            <person name="Lin Y."/>
            <person name="Liou J."/>
            <person name="Liu S."/>
            <person name="Hsing Y."/>
            <person name="Raghuvanshi S."/>
            <person name="Mohanty A."/>
            <person name="Bharti A.K."/>
            <person name="Gaur A."/>
            <person name="Gupta V."/>
            <person name="Kumar D."/>
            <person name="Ravi V."/>
            <person name="Vij S."/>
            <person name="Kapur A."/>
            <person name="Khurana P."/>
            <person name="Khurana P."/>
            <person name="Khurana J.P."/>
            <person name="Tyagi A.K."/>
            <person name="Gaikwad K."/>
            <person name="Singh A."/>
            <person name="Dalal V."/>
            <person name="Srivastava S."/>
            <person name="Dixit A."/>
            <person name="Pal A.K."/>
            <person name="Ghazi I.A."/>
            <person name="Yadav M."/>
            <person name="Pandit A."/>
            <person name="Bhargava A."/>
            <person name="Sureshbabu K."/>
            <person name="Batra K."/>
            <person name="Sharma T.R."/>
            <person name="Mohapatra T."/>
            <person name="Singh N.K."/>
            <person name="Messing J."/>
            <person name="Nelson A.B."/>
            <person name="Fuks G."/>
            <person name="Kavchok S."/>
            <person name="Keizer G."/>
            <person name="Linton E."/>
            <person name="Llaca V."/>
            <person name="Song R."/>
            <person name="Tanyolac B."/>
            <person name="Young S."/>
            <person name="Ho-Il K."/>
            <person name="Hahn J.H."/>
            <person name="Sangsakoo G."/>
            <person name="Vanavichit A."/>
            <person name="de Mattos Luiz.A.T."/>
            <person name="Zimmer P.D."/>
            <person name="Malone G."/>
            <person name="Dellagostin O."/>
            <person name="de Oliveira A.C."/>
            <person name="Bevan M."/>
            <person name="Bancroft I."/>
            <person name="Minx P."/>
            <person name="Cordum H."/>
            <person name="Wilson R."/>
            <person name="Cheng Z."/>
            <person name="Jin W."/>
            <person name="Jiang J."/>
            <person name="Leong S.A."/>
            <person name="Iwama H."/>
            <person name="Gojobori T."/>
            <person name="Itoh T."/>
            <person name="Niimura Y."/>
            <person name="Fujii Y."/>
            <person name="Habara T."/>
            <person name="Sakai H."/>
            <person name="Sato Y."/>
            <person name="Wilson G."/>
            <person name="Kumar K."/>
            <person name="McCouch S."/>
            <person name="Juretic N."/>
            <person name="Hoen D."/>
            <person name="Wright S."/>
            <person name="Bruskiewich R."/>
            <person name="Bureau T."/>
            <person name="Miyao A."/>
            <person name="Hirochika H."/>
            <person name="Nishikawa T."/>
            <person name="Kadowaki K."/>
            <person name="Sugiura M."/>
            <person name="Burr B."/>
            <person name="Sasaki T."/>
        </authorList>
    </citation>
    <scope>NUCLEOTIDE SEQUENCE [LARGE SCALE GENOMIC DNA]</scope>
    <source>
        <strain evidence="3">cv. Nipponbare</strain>
    </source>
</reference>
<proteinExistence type="predicted"/>
<evidence type="ECO:0000313" key="2">
    <source>
        <dbReference type="EMBL" id="BAD03843.1"/>
    </source>
</evidence>
<feature type="compositionally biased region" description="Polar residues" evidence="1">
    <location>
        <begin position="15"/>
        <end position="28"/>
    </location>
</feature>
<dbReference type="EMBL" id="AP005726">
    <property type="protein sequence ID" value="BAD03843.1"/>
    <property type="molecule type" value="Genomic_DNA"/>
</dbReference>
<name>Q6YX60_ORYSJ</name>
<feature type="region of interest" description="Disordered" evidence="1">
    <location>
        <begin position="1"/>
        <end position="34"/>
    </location>
</feature>
<evidence type="ECO:0000256" key="1">
    <source>
        <dbReference type="SAM" id="MobiDB-lite"/>
    </source>
</evidence>
<dbReference type="AlphaFoldDB" id="Q6YX60"/>
<sequence length="113" mass="12493">MATAKAIHRRIIHAGTSSSVPPQGGSSAKSKRQADINQEGLNLLGLEGFSTPPPRNNGQGAHSLAYQIKTLAPKASQMDFLFQLRYMTEEDALIVKQWFIVQACVHMCYYNIM</sequence>
<reference evidence="3" key="2">
    <citation type="journal article" date="2008" name="Nucleic Acids Res.">
        <title>The rice annotation project database (RAP-DB): 2008 update.</title>
        <authorList>
            <consortium name="The rice annotation project (RAP)"/>
        </authorList>
    </citation>
    <scope>GENOME REANNOTATION</scope>
    <source>
        <strain evidence="3">cv. Nipponbare</strain>
    </source>
</reference>
<protein>
    <submittedName>
        <fullName evidence="2">Uncharacterized protein</fullName>
    </submittedName>
</protein>
<dbReference type="Proteomes" id="UP000000763">
    <property type="component" value="Chromosome 8"/>
</dbReference>
<organism evidence="2 3">
    <name type="scientific">Oryza sativa subsp. japonica</name>
    <name type="common">Rice</name>
    <dbReference type="NCBI Taxonomy" id="39947"/>
    <lineage>
        <taxon>Eukaryota</taxon>
        <taxon>Viridiplantae</taxon>
        <taxon>Streptophyta</taxon>
        <taxon>Embryophyta</taxon>
        <taxon>Tracheophyta</taxon>
        <taxon>Spermatophyta</taxon>
        <taxon>Magnoliopsida</taxon>
        <taxon>Liliopsida</taxon>
        <taxon>Poales</taxon>
        <taxon>Poaceae</taxon>
        <taxon>BOP clade</taxon>
        <taxon>Oryzoideae</taxon>
        <taxon>Oryzeae</taxon>
        <taxon>Oryzinae</taxon>
        <taxon>Oryza</taxon>
        <taxon>Oryza sativa</taxon>
    </lineage>
</organism>
<gene>
    <name evidence="2" type="primary">OSJNBa0028A18.26</name>
</gene>